<keyword evidence="1" id="KW-0472">Membrane</keyword>
<keyword evidence="3" id="KW-0482">Metalloprotease</keyword>
<dbReference type="InterPro" id="IPR003675">
    <property type="entry name" value="Rce1/LyrA-like_dom"/>
</dbReference>
<evidence type="ECO:0000259" key="2">
    <source>
        <dbReference type="Pfam" id="PF02517"/>
    </source>
</evidence>
<protein>
    <submittedName>
        <fullName evidence="3">CPBP family intramembrane metalloprotease</fullName>
    </submittedName>
</protein>
<feature type="transmembrane region" description="Helical" evidence="1">
    <location>
        <begin position="196"/>
        <end position="216"/>
    </location>
</feature>
<dbReference type="EMBL" id="CP058559">
    <property type="protein sequence ID" value="QNO15617.1"/>
    <property type="molecule type" value="Genomic_DNA"/>
</dbReference>
<proteinExistence type="predicted"/>
<organism evidence="3 4">
    <name type="scientific">Alkalicella caledoniensis</name>
    <dbReference type="NCBI Taxonomy" id="2731377"/>
    <lineage>
        <taxon>Bacteria</taxon>
        <taxon>Bacillati</taxon>
        <taxon>Bacillota</taxon>
        <taxon>Clostridia</taxon>
        <taxon>Eubacteriales</taxon>
        <taxon>Proteinivoracaceae</taxon>
        <taxon>Alkalicella</taxon>
    </lineage>
</organism>
<dbReference type="Proteomes" id="UP000516160">
    <property type="component" value="Chromosome"/>
</dbReference>
<keyword evidence="3" id="KW-0645">Protease</keyword>
<dbReference type="KEGG" id="acae:HYG86_12955"/>
<feature type="domain" description="CAAX prenyl protease 2/Lysostaphin resistance protein A-like" evidence="2">
    <location>
        <begin position="119"/>
        <end position="205"/>
    </location>
</feature>
<evidence type="ECO:0000313" key="3">
    <source>
        <dbReference type="EMBL" id="QNO15617.1"/>
    </source>
</evidence>
<dbReference type="PANTHER" id="PTHR43592:SF15">
    <property type="entry name" value="CAAX AMINO TERMINAL PROTEASE FAMILY PROTEIN"/>
    <property type="match status" value="1"/>
</dbReference>
<keyword evidence="4" id="KW-1185">Reference proteome</keyword>
<evidence type="ECO:0000313" key="4">
    <source>
        <dbReference type="Proteomes" id="UP000516160"/>
    </source>
</evidence>
<dbReference type="AlphaFoldDB" id="A0A7G9WAA5"/>
<gene>
    <name evidence="3" type="ORF">HYG86_12955</name>
</gene>
<feature type="transmembrane region" description="Helical" evidence="1">
    <location>
        <begin position="119"/>
        <end position="138"/>
    </location>
</feature>
<feature type="transmembrane region" description="Helical" evidence="1">
    <location>
        <begin position="312"/>
        <end position="335"/>
    </location>
</feature>
<feature type="transmembrane region" description="Helical" evidence="1">
    <location>
        <begin position="150"/>
        <end position="167"/>
    </location>
</feature>
<dbReference type="GO" id="GO:0006508">
    <property type="term" value="P:proteolysis"/>
    <property type="evidence" value="ECO:0007669"/>
    <property type="project" value="UniProtKB-KW"/>
</dbReference>
<dbReference type="PANTHER" id="PTHR43592">
    <property type="entry name" value="CAAX AMINO TERMINAL PROTEASE"/>
    <property type="match status" value="1"/>
</dbReference>
<keyword evidence="1" id="KW-1133">Transmembrane helix</keyword>
<reference evidence="3 4" key="1">
    <citation type="submission" date="2020-07" db="EMBL/GenBank/DDBJ databases">
        <title>Alkalicella. sp. LB2 genome.</title>
        <authorList>
            <person name="Postec A."/>
            <person name="Quemeneur M."/>
        </authorList>
    </citation>
    <scope>NUCLEOTIDE SEQUENCE [LARGE SCALE GENOMIC DNA]</scope>
    <source>
        <strain evidence="3 4">LB2</strain>
    </source>
</reference>
<feature type="transmembrane region" description="Helical" evidence="1">
    <location>
        <begin position="173"/>
        <end position="189"/>
    </location>
</feature>
<sequence>MKSKLKPFHGNVLLLICAILFILIGSEVQAMDMMKGLLITEFILIMLPAFIFAFYLKGNIKEEFRFNKFTLKEFFLVTVIMITLYPVAVFLNYIMNALLSTIGELHVNPIDEIIDTKDFIVTLLVIAGSAGLCEEILFRGFIMRSYEGLGQWKAILLSGLFFGMFHFNLQNLLGPILLGIVIGYIVIRTNSLWMGIYAHMLNNAVAIVLARLIMLIPDTGEVAEPITLEILLMTGVILIIIAGFFGTLSFLALKGLKRTTENKHGVGKNNTLVIEKNIAEELIHTKPEDTEGIANDENYDLPTQHETKKVSFWSWIPIIFFVLIFIGMSALQIFIMRNPELFFLVIRSFR</sequence>
<feature type="transmembrane region" description="Helical" evidence="1">
    <location>
        <begin position="228"/>
        <end position="253"/>
    </location>
</feature>
<dbReference type="GO" id="GO:0004175">
    <property type="term" value="F:endopeptidase activity"/>
    <property type="evidence" value="ECO:0007669"/>
    <property type="project" value="UniProtKB-ARBA"/>
</dbReference>
<accession>A0A7G9WAA5</accession>
<dbReference type="GO" id="GO:0008237">
    <property type="term" value="F:metallopeptidase activity"/>
    <property type="evidence" value="ECO:0007669"/>
    <property type="project" value="UniProtKB-KW"/>
</dbReference>
<keyword evidence="3" id="KW-0378">Hydrolase</keyword>
<name>A0A7G9WAA5_ALKCA</name>
<evidence type="ECO:0000256" key="1">
    <source>
        <dbReference type="SAM" id="Phobius"/>
    </source>
</evidence>
<feature type="transmembrane region" description="Helical" evidence="1">
    <location>
        <begin position="12"/>
        <end position="31"/>
    </location>
</feature>
<feature type="transmembrane region" description="Helical" evidence="1">
    <location>
        <begin position="76"/>
        <end position="99"/>
    </location>
</feature>
<keyword evidence="1" id="KW-0812">Transmembrane</keyword>
<dbReference type="Pfam" id="PF02517">
    <property type="entry name" value="Rce1-like"/>
    <property type="match status" value="1"/>
</dbReference>
<dbReference type="GO" id="GO:0080120">
    <property type="term" value="P:CAAX-box protein maturation"/>
    <property type="evidence" value="ECO:0007669"/>
    <property type="project" value="UniProtKB-ARBA"/>
</dbReference>
<dbReference type="RefSeq" id="WP_213166022.1">
    <property type="nucleotide sequence ID" value="NZ_CP058559.1"/>
</dbReference>
<feature type="transmembrane region" description="Helical" evidence="1">
    <location>
        <begin position="37"/>
        <end position="56"/>
    </location>
</feature>